<dbReference type="Proteomes" id="UP001396334">
    <property type="component" value="Unassembled WGS sequence"/>
</dbReference>
<comment type="caution">
    <text evidence="2">The sequence shown here is derived from an EMBL/GenBank/DDBJ whole genome shotgun (WGS) entry which is preliminary data.</text>
</comment>
<evidence type="ECO:0000256" key="1">
    <source>
        <dbReference type="SAM" id="MobiDB-lite"/>
    </source>
</evidence>
<organism evidence="2 3">
    <name type="scientific">Hibiscus sabdariffa</name>
    <name type="common">roselle</name>
    <dbReference type="NCBI Taxonomy" id="183260"/>
    <lineage>
        <taxon>Eukaryota</taxon>
        <taxon>Viridiplantae</taxon>
        <taxon>Streptophyta</taxon>
        <taxon>Embryophyta</taxon>
        <taxon>Tracheophyta</taxon>
        <taxon>Spermatophyta</taxon>
        <taxon>Magnoliopsida</taxon>
        <taxon>eudicotyledons</taxon>
        <taxon>Gunneridae</taxon>
        <taxon>Pentapetalae</taxon>
        <taxon>rosids</taxon>
        <taxon>malvids</taxon>
        <taxon>Malvales</taxon>
        <taxon>Malvaceae</taxon>
        <taxon>Malvoideae</taxon>
        <taxon>Hibiscus</taxon>
    </lineage>
</organism>
<evidence type="ECO:0000313" key="3">
    <source>
        <dbReference type="Proteomes" id="UP001396334"/>
    </source>
</evidence>
<reference evidence="2 3" key="1">
    <citation type="journal article" date="2024" name="G3 (Bethesda)">
        <title>Genome assembly of Hibiscus sabdariffa L. provides insights into metabolisms of medicinal natural products.</title>
        <authorList>
            <person name="Kim T."/>
        </authorList>
    </citation>
    <scope>NUCLEOTIDE SEQUENCE [LARGE SCALE GENOMIC DNA]</scope>
    <source>
        <strain evidence="2">TK-2024</strain>
        <tissue evidence="2">Old leaves</tissue>
    </source>
</reference>
<gene>
    <name evidence="2" type="ORF">V6N11_018130</name>
</gene>
<keyword evidence="3" id="KW-1185">Reference proteome</keyword>
<protein>
    <submittedName>
        <fullName evidence="2">Uncharacterized protein</fullName>
    </submittedName>
</protein>
<sequence>MDITEGITVIPVLAIGGNAPSAMCAETAIASSSDAIITLENCNVSGDVLKVVMAAISISHVACDVSLEAVCATIVHSATDILDVATDDVTMDANSPVAQAQARGTRVKREAAKEE</sequence>
<proteinExistence type="predicted"/>
<name>A0ABR2T6U7_9ROSI</name>
<dbReference type="EMBL" id="JBBPBN010000008">
    <property type="protein sequence ID" value="KAK9033092.1"/>
    <property type="molecule type" value="Genomic_DNA"/>
</dbReference>
<evidence type="ECO:0000313" key="2">
    <source>
        <dbReference type="EMBL" id="KAK9033092.1"/>
    </source>
</evidence>
<feature type="region of interest" description="Disordered" evidence="1">
    <location>
        <begin position="95"/>
        <end position="115"/>
    </location>
</feature>
<accession>A0ABR2T6U7</accession>